<accession>A0AAV4UCX8</accession>
<gene>
    <name evidence="2" type="ORF">CEXT_505411</name>
</gene>
<dbReference type="EMBL" id="BPLR01012652">
    <property type="protein sequence ID" value="GIY55580.1"/>
    <property type="molecule type" value="Genomic_DNA"/>
</dbReference>
<keyword evidence="1" id="KW-0472">Membrane</keyword>
<sequence length="108" mass="12718">MEAQRVKKARFLRRGWIRQSAILQKRDSLSGVKKVRGELFILFYIFITFAFSKTVFSNDAALDANKTSEETPFWNQTRNFLFKGDFCSHALLSSCVYRNYRMVCKWSV</sequence>
<keyword evidence="1" id="KW-1133">Transmembrane helix</keyword>
<evidence type="ECO:0000256" key="1">
    <source>
        <dbReference type="SAM" id="Phobius"/>
    </source>
</evidence>
<comment type="caution">
    <text evidence="2">The sequence shown here is derived from an EMBL/GenBank/DDBJ whole genome shotgun (WGS) entry which is preliminary data.</text>
</comment>
<feature type="transmembrane region" description="Helical" evidence="1">
    <location>
        <begin position="39"/>
        <end position="56"/>
    </location>
</feature>
<dbReference type="Proteomes" id="UP001054945">
    <property type="component" value="Unassembled WGS sequence"/>
</dbReference>
<organism evidence="2 3">
    <name type="scientific">Caerostris extrusa</name>
    <name type="common">Bark spider</name>
    <name type="synonym">Caerostris bankana</name>
    <dbReference type="NCBI Taxonomy" id="172846"/>
    <lineage>
        <taxon>Eukaryota</taxon>
        <taxon>Metazoa</taxon>
        <taxon>Ecdysozoa</taxon>
        <taxon>Arthropoda</taxon>
        <taxon>Chelicerata</taxon>
        <taxon>Arachnida</taxon>
        <taxon>Araneae</taxon>
        <taxon>Araneomorphae</taxon>
        <taxon>Entelegynae</taxon>
        <taxon>Araneoidea</taxon>
        <taxon>Araneidae</taxon>
        <taxon>Caerostris</taxon>
    </lineage>
</organism>
<dbReference type="AlphaFoldDB" id="A0AAV4UCX8"/>
<evidence type="ECO:0000313" key="2">
    <source>
        <dbReference type="EMBL" id="GIY55580.1"/>
    </source>
</evidence>
<reference evidence="2 3" key="1">
    <citation type="submission" date="2021-06" db="EMBL/GenBank/DDBJ databases">
        <title>Caerostris extrusa draft genome.</title>
        <authorList>
            <person name="Kono N."/>
            <person name="Arakawa K."/>
        </authorList>
    </citation>
    <scope>NUCLEOTIDE SEQUENCE [LARGE SCALE GENOMIC DNA]</scope>
</reference>
<keyword evidence="3" id="KW-1185">Reference proteome</keyword>
<keyword evidence="1" id="KW-0812">Transmembrane</keyword>
<name>A0AAV4UCX8_CAEEX</name>
<proteinExistence type="predicted"/>
<evidence type="ECO:0000313" key="3">
    <source>
        <dbReference type="Proteomes" id="UP001054945"/>
    </source>
</evidence>
<protein>
    <submittedName>
        <fullName evidence="2">Uncharacterized protein</fullName>
    </submittedName>
</protein>